<protein>
    <submittedName>
        <fullName evidence="2">Type III restriction endonuclease subunit R</fullName>
    </submittedName>
</protein>
<keyword evidence="3" id="KW-1185">Reference proteome</keyword>
<gene>
    <name evidence="2" type="ORF">GCM10007914_03070</name>
</gene>
<feature type="domain" description="Helicase ATP-binding" evidence="1">
    <location>
        <begin position="180"/>
        <end position="370"/>
    </location>
</feature>
<dbReference type="Proteomes" id="UP001161408">
    <property type="component" value="Unassembled WGS sequence"/>
</dbReference>
<dbReference type="InterPro" id="IPR027417">
    <property type="entry name" value="P-loop_NTPase"/>
</dbReference>
<dbReference type="InterPro" id="IPR013670">
    <property type="entry name" value="EcoEI_R_C_dom"/>
</dbReference>
<reference evidence="2" key="2">
    <citation type="submission" date="2023-01" db="EMBL/GenBank/DDBJ databases">
        <title>Draft genome sequence of Pseudoalteromonas tetraodonis strain NBRC 103034.</title>
        <authorList>
            <person name="Sun Q."/>
            <person name="Mori K."/>
        </authorList>
    </citation>
    <scope>NUCLEOTIDE SEQUENCE</scope>
    <source>
        <strain evidence="2">NBRC 103034</strain>
    </source>
</reference>
<dbReference type="Gene3D" id="3.40.50.300">
    <property type="entry name" value="P-loop containing nucleotide triphosphate hydrolases"/>
    <property type="match status" value="2"/>
</dbReference>
<dbReference type="GO" id="GO:0004519">
    <property type="term" value="F:endonuclease activity"/>
    <property type="evidence" value="ECO:0007669"/>
    <property type="project" value="UniProtKB-KW"/>
</dbReference>
<dbReference type="GO" id="GO:0003677">
    <property type="term" value="F:DNA binding"/>
    <property type="evidence" value="ECO:0007669"/>
    <property type="project" value="InterPro"/>
</dbReference>
<dbReference type="AlphaFoldDB" id="A0AA37S0G7"/>
<dbReference type="GO" id="GO:0006304">
    <property type="term" value="P:DNA modification"/>
    <property type="evidence" value="ECO:0007669"/>
    <property type="project" value="InterPro"/>
</dbReference>
<dbReference type="Pfam" id="PF04851">
    <property type="entry name" value="ResIII"/>
    <property type="match status" value="1"/>
</dbReference>
<dbReference type="GO" id="GO:0016787">
    <property type="term" value="F:hydrolase activity"/>
    <property type="evidence" value="ECO:0007669"/>
    <property type="project" value="InterPro"/>
</dbReference>
<sequence length="946" mass="107909">MVNQNAEQIARDKIDEMLKLAGWTVQDKTKINLNDGIGQAIREYQTDVGPADYVLFVDKKAVGVIEAKREEAGEKITAVEDQTEGYANAKLKWVNNSEPLPFLYESTGVITRFTDGRDPKPRSREVFSFHRPETLKAWVEQGNSLRARLQDIPPLNPAKLPAKDLGLRDCQETAITNLEDSLQKARPRALIQMATGAGKTYTAITSMYRILKHAKGKRILFLVDTKNLGEQAEQEMLNFTPSDDTRKFTELHVVQRLKSKFVPKDAEVCISTIQRMYSILKDEELDETLEEQNPAEQLTKPKEPVPVVYNPKVPIEHFDFIFIDECHRSIYNLWQQVLDYFDAFLIGLTATPDNRTYGFFKQNIVSDYSHEKAVADGVNVGNEVFTIQTRITKEGETLQAKQQVEHRERVTRKKRWEQQDEDEKYSAKQLDKDIVNPSQIRTVIKTFKESLPVIFPDREHVPKTLIFAKTDSHADDIIQTVREEFDEGNSFCKKITYRVKKDKTDKEGNVIEQGEDPKSVLSSFRNLYEPRIAVTVDMIATGTDIKPLECLVFMRDVKSRNYFEQMKGRGTRTFDHDELIKVTPDAKSAKTHYVIVDAIGVTKSLKTASQPLITKPSVPLKDLAMGIMMGASDTDSVSSLAGRLARLNKQLDADDKKRIEKVSGGVSITQMVVDLFSAIDGDKVEEQALILAKQPKGTDPGEDNRNKAQAEMVSKAANVFNGELIELIDTIRRDKDQKIDHDNIDEVQIADWEKATTEQASDICKDFVEYLEQNKDEITALEIFYDQPHRRREITFDMVKEVLEKLKSDKPKLAPLNVWQAYELLEDPDNKKEQGNKPINELTALVALIRRVVGIDDKLSTFNTTVSKNFQTWIMKHHSGSNQKFTKEQMAWLHMIREHFVNSFHFELDDLEMSPFDAQGGLGKMYQLFGDDMNKIIDELNSELVA</sequence>
<dbReference type="InterPro" id="IPR006935">
    <property type="entry name" value="Helicase/UvrB_N"/>
</dbReference>
<keyword evidence="2" id="KW-0255">Endonuclease</keyword>
<dbReference type="GO" id="GO:0005829">
    <property type="term" value="C:cytosol"/>
    <property type="evidence" value="ECO:0007669"/>
    <property type="project" value="TreeGrafter"/>
</dbReference>
<dbReference type="Gene3D" id="3.90.1570.30">
    <property type="match status" value="1"/>
</dbReference>
<name>A0AA37S0G7_9GAMM</name>
<proteinExistence type="predicted"/>
<evidence type="ECO:0000313" key="3">
    <source>
        <dbReference type="Proteomes" id="UP001161408"/>
    </source>
</evidence>
<dbReference type="InterPro" id="IPR014001">
    <property type="entry name" value="Helicase_ATP-bd"/>
</dbReference>
<comment type="caution">
    <text evidence="2">The sequence shown here is derived from an EMBL/GenBank/DDBJ whole genome shotgun (WGS) entry which is preliminary data.</text>
</comment>
<dbReference type="Pfam" id="PF08463">
    <property type="entry name" value="EcoEI_R_C"/>
    <property type="match status" value="1"/>
</dbReference>
<dbReference type="PANTHER" id="PTHR47396:SF1">
    <property type="entry name" value="ATP-DEPENDENT HELICASE IRC3-RELATED"/>
    <property type="match status" value="1"/>
</dbReference>
<evidence type="ECO:0000313" key="2">
    <source>
        <dbReference type="EMBL" id="GLQ01426.1"/>
    </source>
</evidence>
<dbReference type="CDD" id="cd18032">
    <property type="entry name" value="DEXHc_RE_I_III_res"/>
    <property type="match status" value="1"/>
</dbReference>
<dbReference type="EMBL" id="BSNE01000002">
    <property type="protein sequence ID" value="GLQ01426.1"/>
    <property type="molecule type" value="Genomic_DNA"/>
</dbReference>
<dbReference type="InterPro" id="IPR050742">
    <property type="entry name" value="Helicase_Restrict-Modif_Enz"/>
</dbReference>
<reference evidence="2" key="1">
    <citation type="journal article" date="2014" name="Int. J. Syst. Evol. Microbiol.">
        <title>Complete genome sequence of Corynebacterium casei LMG S-19264T (=DSM 44701T), isolated from a smear-ripened cheese.</title>
        <authorList>
            <consortium name="US DOE Joint Genome Institute (JGI-PGF)"/>
            <person name="Walter F."/>
            <person name="Albersmeier A."/>
            <person name="Kalinowski J."/>
            <person name="Ruckert C."/>
        </authorList>
    </citation>
    <scope>NUCLEOTIDE SEQUENCE</scope>
    <source>
        <strain evidence="2">NBRC 103034</strain>
    </source>
</reference>
<keyword evidence="2" id="KW-0378">Hydrolase</keyword>
<accession>A0AA37S0G7</accession>
<dbReference type="SMART" id="SM00487">
    <property type="entry name" value="DEXDc"/>
    <property type="match status" value="1"/>
</dbReference>
<dbReference type="GO" id="GO:0005524">
    <property type="term" value="F:ATP binding"/>
    <property type="evidence" value="ECO:0007669"/>
    <property type="project" value="InterPro"/>
</dbReference>
<organism evidence="2 3">
    <name type="scientific">Pseudoalteromonas tetraodonis GFC</name>
    <dbReference type="NCBI Taxonomy" id="1315271"/>
    <lineage>
        <taxon>Bacteria</taxon>
        <taxon>Pseudomonadati</taxon>
        <taxon>Pseudomonadota</taxon>
        <taxon>Gammaproteobacteria</taxon>
        <taxon>Alteromonadales</taxon>
        <taxon>Pseudoalteromonadaceae</taxon>
        <taxon>Pseudoalteromonas</taxon>
    </lineage>
</organism>
<evidence type="ECO:0000259" key="1">
    <source>
        <dbReference type="PROSITE" id="PS51192"/>
    </source>
</evidence>
<keyword evidence="2" id="KW-0540">Nuclease</keyword>
<dbReference type="SUPFAM" id="SSF52540">
    <property type="entry name" value="P-loop containing nucleoside triphosphate hydrolases"/>
    <property type="match status" value="2"/>
</dbReference>
<dbReference type="PROSITE" id="PS51192">
    <property type="entry name" value="HELICASE_ATP_BIND_1"/>
    <property type="match status" value="1"/>
</dbReference>
<dbReference type="PANTHER" id="PTHR47396">
    <property type="entry name" value="TYPE I RESTRICTION ENZYME ECOKI R PROTEIN"/>
    <property type="match status" value="1"/>
</dbReference>
<dbReference type="RefSeq" id="WP_244186358.1">
    <property type="nucleotide sequence ID" value="NZ_BJXY01000032.1"/>
</dbReference>